<dbReference type="EMBL" id="LAVV01007184">
    <property type="protein sequence ID" value="KNZ56806.1"/>
    <property type="molecule type" value="Genomic_DNA"/>
</dbReference>
<dbReference type="VEuPathDB" id="FungiDB:VP01_2312g1"/>
<reference evidence="1 2" key="1">
    <citation type="submission" date="2015-08" db="EMBL/GenBank/DDBJ databases">
        <title>Next Generation Sequencing and Analysis of the Genome of Puccinia sorghi L Schw, the Causal Agent of Maize Common Rust.</title>
        <authorList>
            <person name="Rochi L."/>
            <person name="Burguener G."/>
            <person name="Darino M."/>
            <person name="Turjanski A."/>
            <person name="Kreff E."/>
            <person name="Dieguez M.J."/>
            <person name="Sacco F."/>
        </authorList>
    </citation>
    <scope>NUCLEOTIDE SEQUENCE [LARGE SCALE GENOMIC DNA]</scope>
    <source>
        <strain evidence="1 2">RO10H11247</strain>
    </source>
</reference>
<name>A0A0L6V7N2_9BASI</name>
<evidence type="ECO:0000313" key="2">
    <source>
        <dbReference type="Proteomes" id="UP000037035"/>
    </source>
</evidence>
<sequence length="123" mass="13304">MNTPLDQIELLSNLGKVGATIPPLVESLLLQILVPPPPNMYCSHLFQNIVIQLSGKQDPVDLWVSRDIQLLTTYLRPLITFPAATTLLTMCSSTTIIVHTVLAWGTGGPTALCSEGMPSSCRC</sequence>
<dbReference type="Proteomes" id="UP000037035">
    <property type="component" value="Unassembled WGS sequence"/>
</dbReference>
<gene>
    <name evidence="1" type="ORF">VP01_2312g1</name>
</gene>
<proteinExistence type="predicted"/>
<evidence type="ECO:0000313" key="1">
    <source>
        <dbReference type="EMBL" id="KNZ56806.1"/>
    </source>
</evidence>
<accession>A0A0L6V7N2</accession>
<organism evidence="1 2">
    <name type="scientific">Puccinia sorghi</name>
    <dbReference type="NCBI Taxonomy" id="27349"/>
    <lineage>
        <taxon>Eukaryota</taxon>
        <taxon>Fungi</taxon>
        <taxon>Dikarya</taxon>
        <taxon>Basidiomycota</taxon>
        <taxon>Pucciniomycotina</taxon>
        <taxon>Pucciniomycetes</taxon>
        <taxon>Pucciniales</taxon>
        <taxon>Pucciniaceae</taxon>
        <taxon>Puccinia</taxon>
    </lineage>
</organism>
<comment type="caution">
    <text evidence="1">The sequence shown here is derived from an EMBL/GenBank/DDBJ whole genome shotgun (WGS) entry which is preliminary data.</text>
</comment>
<dbReference type="AlphaFoldDB" id="A0A0L6V7N2"/>
<protein>
    <submittedName>
        <fullName evidence="1">Uncharacterized protein</fullName>
    </submittedName>
</protein>
<keyword evidence="2" id="KW-1185">Reference proteome</keyword>